<proteinExistence type="evidence at transcript level"/>
<keyword evidence="6" id="KW-0965">Cell junction</keyword>
<feature type="region of interest" description="Disordered" evidence="10">
    <location>
        <begin position="168"/>
        <end position="187"/>
    </location>
</feature>
<dbReference type="InterPro" id="IPR038359">
    <property type="entry name" value="Connexin_N_sf"/>
</dbReference>
<keyword evidence="8 11" id="KW-0472">Membrane</keyword>
<dbReference type="GO" id="GO:0005243">
    <property type="term" value="F:gap junction channel activity"/>
    <property type="evidence" value="ECO:0007669"/>
    <property type="project" value="TreeGrafter"/>
</dbReference>
<feature type="compositionally biased region" description="Basic and acidic residues" evidence="10">
    <location>
        <begin position="106"/>
        <end position="131"/>
    </location>
</feature>
<feature type="domain" description="Connexin cysteine-rich" evidence="13">
    <location>
        <begin position="256"/>
        <end position="322"/>
    </location>
</feature>
<dbReference type="GO" id="GO:0005922">
    <property type="term" value="C:connexin complex"/>
    <property type="evidence" value="ECO:0007669"/>
    <property type="project" value="InterPro"/>
</dbReference>
<dbReference type="AlphaFoldDB" id="A0A6F9DD24"/>
<feature type="compositionally biased region" description="Basic and acidic residues" evidence="10">
    <location>
        <begin position="140"/>
        <end position="149"/>
    </location>
</feature>
<gene>
    <name evidence="14" type="primary">Gja5</name>
</gene>
<dbReference type="Gene3D" id="1.20.1440.80">
    <property type="entry name" value="Gap junction channel protein cysteine-rich domain"/>
    <property type="match status" value="1"/>
</dbReference>
<dbReference type="InterPro" id="IPR017990">
    <property type="entry name" value="Connexin_CS"/>
</dbReference>
<dbReference type="SMART" id="SM00037">
    <property type="entry name" value="CNX"/>
    <property type="match status" value="1"/>
</dbReference>
<evidence type="ECO:0000259" key="12">
    <source>
        <dbReference type="SMART" id="SM00037"/>
    </source>
</evidence>
<dbReference type="PANTHER" id="PTHR11984">
    <property type="entry name" value="CONNEXIN"/>
    <property type="match status" value="1"/>
</dbReference>
<evidence type="ECO:0000256" key="4">
    <source>
        <dbReference type="ARBA" id="ARBA00022692"/>
    </source>
</evidence>
<evidence type="ECO:0000256" key="8">
    <source>
        <dbReference type="ARBA" id="ARBA00023136"/>
    </source>
</evidence>
<evidence type="ECO:0000256" key="6">
    <source>
        <dbReference type="ARBA" id="ARBA00022949"/>
    </source>
</evidence>
<protein>
    <recommendedName>
        <fullName evidence="9">Gap junction protein</fullName>
    </recommendedName>
</protein>
<feature type="domain" description="Connexin N-terminal" evidence="12">
    <location>
        <begin position="42"/>
        <end position="75"/>
    </location>
</feature>
<dbReference type="EMBL" id="LR785440">
    <property type="protein sequence ID" value="CAB3249087.1"/>
    <property type="molecule type" value="mRNA"/>
</dbReference>
<accession>A0A6F9DD24</accession>
<feature type="transmembrane region" description="Helical" evidence="11">
    <location>
        <begin position="23"/>
        <end position="44"/>
    </location>
</feature>
<sequence>MAWHIFEKLLEEVANYSPFIGKVWITFIFIFRLIMVVSIGDTVYGDEQSSFKCNTLEPGCENICYNRFAPISQIRFWAVQILFVGTPSIMFVVYATHRMTTIPPVERSESTRRTESDSTARTDETQESGRGERKRRKTKKQSEKEKEMNGRGPPDYEEVIRNGVKITISSTGKRASESDSDSGSNVNEKYVSKVQEDHAAGIRNELKKCIKNVEDKDKTVKAERKTVYAQGGTTEVIKTPGIVRAYAAQAVLRTVIEVGFLYLQYRMYNFIVPEMYVCEGYPCPRIVECFVSRPTEKTLFLRFMYIMSLVSLLLNVIELYLLISKWVRRTCCSGSKTTEVPHGDRLPMEEIIIDRQRGQHGYRRARMQNTFPDLGPFPRFADGVGDDGSDHGTMDSDYRFYDL</sequence>
<evidence type="ECO:0000256" key="11">
    <source>
        <dbReference type="SAM" id="Phobius"/>
    </source>
</evidence>
<dbReference type="PROSITE" id="PS00408">
    <property type="entry name" value="CONNEXINS_2"/>
    <property type="match status" value="1"/>
</dbReference>
<dbReference type="Pfam" id="PF00029">
    <property type="entry name" value="Connexin"/>
    <property type="match status" value="2"/>
</dbReference>
<reference evidence="14" key="1">
    <citation type="submission" date="2020-04" db="EMBL/GenBank/DDBJ databases">
        <authorList>
            <person name="Neveu A P."/>
        </authorList>
    </citation>
    <scope>NUCLEOTIDE SEQUENCE</scope>
    <source>
        <tissue evidence="14">Whole embryo</tissue>
    </source>
</reference>
<evidence type="ECO:0000256" key="5">
    <source>
        <dbReference type="ARBA" id="ARBA00022868"/>
    </source>
</evidence>
<comment type="subunit">
    <text evidence="9">A connexon is composed of a hexamer of connexins.</text>
</comment>
<evidence type="ECO:0000256" key="9">
    <source>
        <dbReference type="RuleBase" id="RU000630"/>
    </source>
</evidence>
<comment type="function">
    <text evidence="9">One gap junction consists of a cluster of closely packed pairs of transmembrane channels, the connexons, through which materials of low MW diffuse from one cell to a neighboring cell.</text>
</comment>
<evidence type="ECO:0000313" key="14">
    <source>
        <dbReference type="EMBL" id="CAB3249087.1"/>
    </source>
</evidence>
<dbReference type="PRINTS" id="PR00206">
    <property type="entry name" value="CONNEXIN"/>
</dbReference>
<dbReference type="InterPro" id="IPR013092">
    <property type="entry name" value="Connexin_N"/>
</dbReference>
<evidence type="ECO:0000256" key="1">
    <source>
        <dbReference type="ARBA" id="ARBA00004610"/>
    </source>
</evidence>
<feature type="transmembrane region" description="Helical" evidence="11">
    <location>
        <begin position="299"/>
        <end position="323"/>
    </location>
</feature>
<evidence type="ECO:0000259" key="13">
    <source>
        <dbReference type="SMART" id="SM01089"/>
    </source>
</evidence>
<keyword evidence="7 11" id="KW-1133">Transmembrane helix</keyword>
<evidence type="ECO:0000256" key="3">
    <source>
        <dbReference type="ARBA" id="ARBA00022475"/>
    </source>
</evidence>
<dbReference type="InterPro" id="IPR019570">
    <property type="entry name" value="Connexin_CCC"/>
</dbReference>
<dbReference type="InterPro" id="IPR000500">
    <property type="entry name" value="Connexin"/>
</dbReference>
<name>A0A6F9DD24_9ASCI</name>
<organism evidence="14">
    <name type="scientific">Phallusia mammillata</name>
    <dbReference type="NCBI Taxonomy" id="59560"/>
    <lineage>
        <taxon>Eukaryota</taxon>
        <taxon>Metazoa</taxon>
        <taxon>Chordata</taxon>
        <taxon>Tunicata</taxon>
        <taxon>Ascidiacea</taxon>
        <taxon>Phlebobranchia</taxon>
        <taxon>Ascidiidae</taxon>
        <taxon>Phallusia</taxon>
    </lineage>
</organism>
<dbReference type="PANTHER" id="PTHR11984:SF53">
    <property type="entry name" value="GAP JUNCTION PROTEIN"/>
    <property type="match status" value="1"/>
</dbReference>
<dbReference type="SMART" id="SM01089">
    <property type="entry name" value="Connexin_CCC"/>
    <property type="match status" value="1"/>
</dbReference>
<evidence type="ECO:0000256" key="2">
    <source>
        <dbReference type="ARBA" id="ARBA00004651"/>
    </source>
</evidence>
<comment type="similarity">
    <text evidence="9">Belongs to the connexin family.</text>
</comment>
<keyword evidence="5 9" id="KW-0303">Gap junction</keyword>
<evidence type="ECO:0000256" key="7">
    <source>
        <dbReference type="ARBA" id="ARBA00022989"/>
    </source>
</evidence>
<dbReference type="GO" id="GO:0007267">
    <property type="term" value="P:cell-cell signaling"/>
    <property type="evidence" value="ECO:0007669"/>
    <property type="project" value="TreeGrafter"/>
</dbReference>
<evidence type="ECO:0000256" key="10">
    <source>
        <dbReference type="SAM" id="MobiDB-lite"/>
    </source>
</evidence>
<feature type="transmembrane region" description="Helical" evidence="11">
    <location>
        <begin position="76"/>
        <end position="95"/>
    </location>
</feature>
<comment type="subcellular location">
    <subcellularLocation>
        <location evidence="1">Cell junction</location>
        <location evidence="1">Gap junction</location>
    </subcellularLocation>
    <subcellularLocation>
        <location evidence="2 9">Cell membrane</location>
        <topology evidence="2 9">Multi-pass membrane protein</topology>
    </subcellularLocation>
</comment>
<keyword evidence="3" id="KW-1003">Cell membrane</keyword>
<feature type="region of interest" description="Disordered" evidence="10">
    <location>
        <begin position="104"/>
        <end position="159"/>
    </location>
</feature>
<keyword evidence="4 9" id="KW-0812">Transmembrane</keyword>